<dbReference type="EMBL" id="AZBU02000001">
    <property type="protein sequence ID" value="TMS33976.1"/>
    <property type="molecule type" value="Genomic_DNA"/>
</dbReference>
<feature type="chain" id="PRO_5020190641" description="ZP domain-containing protein" evidence="1">
    <location>
        <begin position="25"/>
        <end position="130"/>
    </location>
</feature>
<dbReference type="AlphaFoldDB" id="A0A4U8UM51"/>
<protein>
    <recommendedName>
        <fullName evidence="4">ZP domain-containing protein</fullName>
    </recommendedName>
</protein>
<organism evidence="2 3">
    <name type="scientific">Steinernema carpocapsae</name>
    <name type="common">Entomopathogenic nematode</name>
    <dbReference type="NCBI Taxonomy" id="34508"/>
    <lineage>
        <taxon>Eukaryota</taxon>
        <taxon>Metazoa</taxon>
        <taxon>Ecdysozoa</taxon>
        <taxon>Nematoda</taxon>
        <taxon>Chromadorea</taxon>
        <taxon>Rhabditida</taxon>
        <taxon>Tylenchina</taxon>
        <taxon>Panagrolaimomorpha</taxon>
        <taxon>Strongyloidoidea</taxon>
        <taxon>Steinernematidae</taxon>
        <taxon>Steinernema</taxon>
    </lineage>
</organism>
<feature type="signal peptide" evidence="1">
    <location>
        <begin position="1"/>
        <end position="24"/>
    </location>
</feature>
<evidence type="ECO:0000256" key="1">
    <source>
        <dbReference type="SAM" id="SignalP"/>
    </source>
</evidence>
<proteinExistence type="predicted"/>
<evidence type="ECO:0008006" key="4">
    <source>
        <dbReference type="Google" id="ProtNLM"/>
    </source>
</evidence>
<keyword evidence="3" id="KW-1185">Reference proteome</keyword>
<gene>
    <name evidence="2" type="ORF">L596_001649</name>
</gene>
<name>A0A4U8UM51_STECR</name>
<reference evidence="2 3" key="2">
    <citation type="journal article" date="2019" name="G3 (Bethesda)">
        <title>Hybrid Assembly of the Genome of the Entomopathogenic Nematode Steinernema carpocapsae Identifies the X-Chromosome.</title>
        <authorList>
            <person name="Serra L."/>
            <person name="Macchietto M."/>
            <person name="Macias-Munoz A."/>
            <person name="McGill C.J."/>
            <person name="Rodriguez I.M."/>
            <person name="Rodriguez B."/>
            <person name="Murad R."/>
            <person name="Mortazavi A."/>
        </authorList>
    </citation>
    <scope>NUCLEOTIDE SEQUENCE [LARGE SCALE GENOMIC DNA]</scope>
    <source>
        <strain evidence="2 3">ALL</strain>
    </source>
</reference>
<sequence>MSRLILTALVTIFVVAVLLPTCFSLACFDSHNGVPFVNSHKDIVLCGLVVRKNMTILTQIALVDKAEYVSFFPALMDKENKFYTVPLLCFVEQYHDISETLLRCLCSTHLCNGLDRNTTLFNYIQSYLPN</sequence>
<dbReference type="Proteomes" id="UP000298663">
    <property type="component" value="Unassembled WGS sequence"/>
</dbReference>
<accession>A0A4U8UM51</accession>
<keyword evidence="1" id="KW-0732">Signal</keyword>
<comment type="caution">
    <text evidence="2">The sequence shown here is derived from an EMBL/GenBank/DDBJ whole genome shotgun (WGS) entry which is preliminary data.</text>
</comment>
<dbReference type="PROSITE" id="PS51257">
    <property type="entry name" value="PROKAR_LIPOPROTEIN"/>
    <property type="match status" value="1"/>
</dbReference>
<evidence type="ECO:0000313" key="2">
    <source>
        <dbReference type="EMBL" id="TMS33976.1"/>
    </source>
</evidence>
<evidence type="ECO:0000313" key="3">
    <source>
        <dbReference type="Proteomes" id="UP000298663"/>
    </source>
</evidence>
<reference evidence="2 3" key="1">
    <citation type="journal article" date="2015" name="Genome Biol.">
        <title>Comparative genomics of Steinernema reveals deeply conserved gene regulatory networks.</title>
        <authorList>
            <person name="Dillman A.R."/>
            <person name="Macchietto M."/>
            <person name="Porter C.F."/>
            <person name="Rogers A."/>
            <person name="Williams B."/>
            <person name="Antoshechkin I."/>
            <person name="Lee M.M."/>
            <person name="Goodwin Z."/>
            <person name="Lu X."/>
            <person name="Lewis E.E."/>
            <person name="Goodrich-Blair H."/>
            <person name="Stock S.P."/>
            <person name="Adams B.J."/>
            <person name="Sternberg P.W."/>
            <person name="Mortazavi A."/>
        </authorList>
    </citation>
    <scope>NUCLEOTIDE SEQUENCE [LARGE SCALE GENOMIC DNA]</scope>
    <source>
        <strain evidence="2 3">ALL</strain>
    </source>
</reference>